<dbReference type="InterPro" id="IPR000945">
    <property type="entry name" value="DBH-like"/>
</dbReference>
<dbReference type="InterPro" id="IPR014784">
    <property type="entry name" value="Cu2_ascorb_mOase-like_C"/>
</dbReference>
<dbReference type="InterPro" id="IPR024548">
    <property type="entry name" value="Cu2_monoox_C"/>
</dbReference>
<dbReference type="InterPro" id="IPR008977">
    <property type="entry name" value="PHM/PNGase_F_dom_sf"/>
</dbReference>
<evidence type="ECO:0000256" key="1">
    <source>
        <dbReference type="ARBA" id="ARBA00023157"/>
    </source>
</evidence>
<dbReference type="Proteomes" id="UP000198362">
    <property type="component" value="Unassembled WGS sequence"/>
</dbReference>
<dbReference type="Pfam" id="PF03712">
    <property type="entry name" value="Cu2_monoox_C"/>
    <property type="match status" value="1"/>
</dbReference>
<keyword evidence="6" id="KW-1185">Reference proteome</keyword>
<accession>A0A239PAI5</accession>
<feature type="region of interest" description="Disordered" evidence="2">
    <location>
        <begin position="26"/>
        <end position="57"/>
    </location>
</feature>
<keyword evidence="1" id="KW-1015">Disulfide bond</keyword>
<dbReference type="PANTHER" id="PTHR10157:SF23">
    <property type="entry name" value="MOXD1 HOMOLOG 1"/>
    <property type="match status" value="1"/>
</dbReference>
<dbReference type="GO" id="GO:0005507">
    <property type="term" value="F:copper ion binding"/>
    <property type="evidence" value="ECO:0007669"/>
    <property type="project" value="InterPro"/>
</dbReference>
<dbReference type="AlphaFoldDB" id="A0A239PAI5"/>
<sequence length="389" mass="41015">MSRRLGFVAVLTICALGLAACGSAAPEVATPAPAPSETATAHGGHSAPSPAKAQPLRGGERFVDTGLARPFTPDPPGDDADEYRCFVVDPKLTETAYLTGSEFRPQNRDIVHHAIFFQIPAEDADRVRAHDAATDGDGWQCFGDAGIGDDPAWVASWAPGVGESVYPPGVGFELSPGSLLVMQIHYSLLGTGGKPGGADRSGIRLRLAGGNLTPLHTTLVPAPIELPCAAGEQGPLCDRDRAVADVVRRFGEQAGQRANGLTRLCGGAPQPGPTQSCTRRVFRSATLYGVGGHMHLLGRSIKVELNPGTPRARTLLDVPAFDFDDQAVRPVGEGVKVEPGDTYRVTCTHDAGLRRQLPALRKLPPRYVVWGEGTADEMCLAIVIEARAS</sequence>
<dbReference type="Gene3D" id="2.60.120.230">
    <property type="match status" value="1"/>
</dbReference>
<feature type="domain" description="Copper type II ascorbate-dependent monooxygenase C-terminal" evidence="4">
    <location>
        <begin position="276"/>
        <end position="381"/>
    </location>
</feature>
<dbReference type="RefSeq" id="WP_089254284.1">
    <property type="nucleotide sequence ID" value="NZ_FZPH01000016.1"/>
</dbReference>
<dbReference type="GO" id="GO:0004500">
    <property type="term" value="F:dopamine beta-monooxygenase activity"/>
    <property type="evidence" value="ECO:0007669"/>
    <property type="project" value="InterPro"/>
</dbReference>
<name>A0A239PAI5_9ACTN</name>
<keyword evidence="5" id="KW-0503">Monooxygenase</keyword>
<evidence type="ECO:0000256" key="2">
    <source>
        <dbReference type="SAM" id="MobiDB-lite"/>
    </source>
</evidence>
<feature type="compositionally biased region" description="Low complexity" evidence="2">
    <location>
        <begin position="26"/>
        <end position="41"/>
    </location>
</feature>
<feature type="signal peptide" evidence="3">
    <location>
        <begin position="1"/>
        <end position="24"/>
    </location>
</feature>
<reference evidence="5 6" key="1">
    <citation type="submission" date="2017-06" db="EMBL/GenBank/DDBJ databases">
        <authorList>
            <person name="Kim H.J."/>
            <person name="Triplett B.A."/>
        </authorList>
    </citation>
    <scope>NUCLEOTIDE SEQUENCE [LARGE SCALE GENOMIC DNA]</scope>
    <source>
        <strain evidence="5 6">CGMCC 4.5593</strain>
    </source>
</reference>
<dbReference type="InterPro" id="IPR036939">
    <property type="entry name" value="Cu2_ascorb_mOase_N_sf"/>
</dbReference>
<keyword evidence="3" id="KW-0732">Signal</keyword>
<dbReference type="PANTHER" id="PTHR10157">
    <property type="entry name" value="DOPAMINE BETA HYDROXYLASE RELATED"/>
    <property type="match status" value="1"/>
</dbReference>
<dbReference type="SUPFAM" id="SSF49742">
    <property type="entry name" value="PHM/PNGase F"/>
    <property type="match status" value="2"/>
</dbReference>
<organism evidence="5 6">
    <name type="scientific">Asanoa hainanensis</name>
    <dbReference type="NCBI Taxonomy" id="560556"/>
    <lineage>
        <taxon>Bacteria</taxon>
        <taxon>Bacillati</taxon>
        <taxon>Actinomycetota</taxon>
        <taxon>Actinomycetes</taxon>
        <taxon>Micromonosporales</taxon>
        <taxon>Micromonosporaceae</taxon>
        <taxon>Asanoa</taxon>
    </lineage>
</organism>
<dbReference type="PROSITE" id="PS51257">
    <property type="entry name" value="PROKAR_LIPOPROTEIN"/>
    <property type="match status" value="1"/>
</dbReference>
<evidence type="ECO:0000313" key="6">
    <source>
        <dbReference type="Proteomes" id="UP000198362"/>
    </source>
</evidence>
<gene>
    <name evidence="5" type="ORF">SAMN05421812_11697</name>
</gene>
<evidence type="ECO:0000259" key="4">
    <source>
        <dbReference type="Pfam" id="PF03712"/>
    </source>
</evidence>
<keyword evidence="5" id="KW-0560">Oxidoreductase</keyword>
<feature type="chain" id="PRO_5012421525" evidence="3">
    <location>
        <begin position="25"/>
        <end position="389"/>
    </location>
</feature>
<dbReference type="EMBL" id="FZPH01000016">
    <property type="protein sequence ID" value="SNT64087.1"/>
    <property type="molecule type" value="Genomic_DNA"/>
</dbReference>
<proteinExistence type="predicted"/>
<protein>
    <submittedName>
        <fullName evidence="5">Copper type II ascorbate-dependent monooxygenase, C-terminal domain</fullName>
    </submittedName>
</protein>
<dbReference type="Gene3D" id="2.60.120.310">
    <property type="entry name" value="Copper type II, ascorbate-dependent monooxygenase, N-terminal domain"/>
    <property type="match status" value="1"/>
</dbReference>
<evidence type="ECO:0000313" key="5">
    <source>
        <dbReference type="EMBL" id="SNT64087.1"/>
    </source>
</evidence>
<dbReference type="OrthoDB" id="9786191at2"/>
<evidence type="ECO:0000256" key="3">
    <source>
        <dbReference type="SAM" id="SignalP"/>
    </source>
</evidence>